<protein>
    <submittedName>
        <fullName evidence="2">FERM RhoGEF and pleckstrin domain-containing protein 2</fullName>
    </submittedName>
</protein>
<feature type="region of interest" description="Disordered" evidence="1">
    <location>
        <begin position="107"/>
        <end position="126"/>
    </location>
</feature>
<comment type="caution">
    <text evidence="2">The sequence shown here is derived from an EMBL/GenBank/DDBJ whole genome shotgun (WGS) entry which is preliminary data.</text>
</comment>
<dbReference type="eggNOG" id="KOG3531">
    <property type="taxonomic scope" value="Eukaryota"/>
</dbReference>
<evidence type="ECO:0000256" key="1">
    <source>
        <dbReference type="SAM" id="MobiDB-lite"/>
    </source>
</evidence>
<organism evidence="2 3">
    <name type="scientific">Danaus plexippus plexippus</name>
    <dbReference type="NCBI Taxonomy" id="278856"/>
    <lineage>
        <taxon>Eukaryota</taxon>
        <taxon>Metazoa</taxon>
        <taxon>Ecdysozoa</taxon>
        <taxon>Arthropoda</taxon>
        <taxon>Hexapoda</taxon>
        <taxon>Insecta</taxon>
        <taxon>Pterygota</taxon>
        <taxon>Neoptera</taxon>
        <taxon>Endopterygota</taxon>
        <taxon>Lepidoptera</taxon>
        <taxon>Glossata</taxon>
        <taxon>Ditrysia</taxon>
        <taxon>Papilionoidea</taxon>
        <taxon>Nymphalidae</taxon>
        <taxon>Danainae</taxon>
        <taxon>Danaini</taxon>
        <taxon>Danaina</taxon>
        <taxon>Danaus</taxon>
        <taxon>Danaus</taxon>
    </lineage>
</organism>
<dbReference type="Proteomes" id="UP000007151">
    <property type="component" value="Unassembled WGS sequence"/>
</dbReference>
<proteinExistence type="predicted"/>
<reference evidence="2 3" key="1">
    <citation type="journal article" date="2011" name="Cell">
        <title>The monarch butterfly genome yields insights into long-distance migration.</title>
        <authorList>
            <person name="Zhan S."/>
            <person name="Merlin C."/>
            <person name="Boore J.L."/>
            <person name="Reppert S.M."/>
        </authorList>
    </citation>
    <scope>NUCLEOTIDE SEQUENCE [LARGE SCALE GENOMIC DNA]</scope>
    <source>
        <strain evidence="2">F-2</strain>
    </source>
</reference>
<feature type="region of interest" description="Disordered" evidence="1">
    <location>
        <begin position="43"/>
        <end position="92"/>
    </location>
</feature>
<dbReference type="KEGG" id="dpl:KGM_202152A"/>
<feature type="compositionally biased region" description="Basic and acidic residues" evidence="1">
    <location>
        <begin position="78"/>
        <end position="89"/>
    </location>
</feature>
<evidence type="ECO:0000313" key="2">
    <source>
        <dbReference type="EMBL" id="OWR50273.1"/>
    </source>
</evidence>
<sequence length="172" mass="18519">MVLIPSVFLLVWFDFDPYKTTLSGLYVNATNEHTVSSASLCMSPESAGPLQPSITSAPPQTPLPSAPLHASTPLHTNGYRDNDDDKRNSDTVNGNIHVNVVSASTNNMDVLSGGESDAGDTLSRRNNNSISSGVVTSADTCKKHGADVTYYVAKELLMTERTYKRDLELVTV</sequence>
<name>A0A212F976_DANPL</name>
<feature type="non-terminal residue" evidence="2">
    <location>
        <position position="172"/>
    </location>
</feature>
<dbReference type="EMBL" id="AGBW02009633">
    <property type="protein sequence ID" value="OWR50273.1"/>
    <property type="molecule type" value="Genomic_DNA"/>
</dbReference>
<accession>A0A212F976</accession>
<dbReference type="InParanoid" id="A0A212F976"/>
<evidence type="ECO:0000313" key="3">
    <source>
        <dbReference type="Proteomes" id="UP000007151"/>
    </source>
</evidence>
<gene>
    <name evidence="2" type="ORF">KGM_202152A</name>
</gene>
<keyword evidence="3" id="KW-1185">Reference proteome</keyword>
<dbReference type="AlphaFoldDB" id="A0A212F976"/>